<gene>
    <name evidence="2" type="ORF">LEP1GSC035_1131</name>
</gene>
<accession>A0ABP2T564</accession>
<feature type="domain" description="DUF2779" evidence="1">
    <location>
        <begin position="302"/>
        <end position="428"/>
    </location>
</feature>
<dbReference type="Proteomes" id="UP000012099">
    <property type="component" value="Unassembled WGS sequence"/>
</dbReference>
<evidence type="ECO:0000259" key="1">
    <source>
        <dbReference type="Pfam" id="PF11074"/>
    </source>
</evidence>
<reference evidence="2 3" key="1">
    <citation type="submission" date="2013-01" db="EMBL/GenBank/DDBJ databases">
        <authorList>
            <person name="Harkins D.M."/>
            <person name="Durkin A.S."/>
            <person name="Brinkac L.M."/>
            <person name="Haft D.H."/>
            <person name="Selengut J.D."/>
            <person name="Sanka R."/>
            <person name="DePew J."/>
            <person name="Purushe J."/>
            <person name="Whelen A.C."/>
            <person name="Vinetz J.M."/>
            <person name="Sutton G.G."/>
            <person name="Nierman W.C."/>
            <person name="Fouts D.E."/>
        </authorList>
    </citation>
    <scope>NUCLEOTIDE SEQUENCE [LARGE SCALE GENOMIC DNA]</scope>
    <source>
        <strain evidence="2 3">2007001578</strain>
    </source>
</reference>
<evidence type="ECO:0000313" key="2">
    <source>
        <dbReference type="EMBL" id="EMM99464.1"/>
    </source>
</evidence>
<dbReference type="Pfam" id="PF11074">
    <property type="entry name" value="DUF2779"/>
    <property type="match status" value="1"/>
</dbReference>
<protein>
    <submittedName>
        <fullName evidence="2">PF11074 domain protein</fullName>
    </submittedName>
</protein>
<evidence type="ECO:0000313" key="3">
    <source>
        <dbReference type="Proteomes" id="UP000012099"/>
    </source>
</evidence>
<name>A0ABP2T564_9LEPT</name>
<comment type="caution">
    <text evidence="2">The sequence shown here is derived from an EMBL/GenBank/DDBJ whole genome shotgun (WGS) entry which is preliminary data.</text>
</comment>
<organism evidence="2 3">
    <name type="scientific">Leptospira noguchii str. 2007001578</name>
    <dbReference type="NCBI Taxonomy" id="1049974"/>
    <lineage>
        <taxon>Bacteria</taxon>
        <taxon>Pseudomonadati</taxon>
        <taxon>Spirochaetota</taxon>
        <taxon>Spirochaetia</taxon>
        <taxon>Leptospirales</taxon>
        <taxon>Leptospiraceae</taxon>
        <taxon>Leptospira</taxon>
    </lineage>
</organism>
<sequence length="502" mass="59124">MEWVNLPLKRSKGAISKLTKSDFITGLQCEYLLWLNSYQPHPDFNPFEHQYISPKQKSLLRDFSHSFFPNSKNVRYSDLETRKLLKSGKSVRSACLETEKFIMKTEYILPNKEIPGTFEIVILKVSGSFKKQHIPEIAFQRFVTEEAGFRVSKCSLLFVNSKFQFEDEIHIDSFFVRKDVTNEVFLKEKETKEYAYSLFELISRKNLPPRFASNLCSHPRDCSYPEICLARKIPGDIFTLREGKVESLKFYKQGILYLKDIQETESLTSRQKTQIQTMQTGKPFINQKVFIELFEKIRYPIHFLDFESINPPIPVYPKTYPFQHVPFLFSLHVIRKDLFQEPESFYYIEDDSDDPRKGILKKLQEWISLEGTIICFNDKFEKRCLEESVAIFPEYKDWLKSIQDNFLDLATPFWGYEYYHPDQKGSTSLKTILPIITGQNYKNLEIQSGQIANSEFLRAKTEPMSENEKKEIEKNLIEYCKLDTYAMILILRKISEWIKTGS</sequence>
<dbReference type="InterPro" id="IPR021301">
    <property type="entry name" value="DUF2779"/>
</dbReference>
<proteinExistence type="predicted"/>
<dbReference type="EMBL" id="AHMH02000114">
    <property type="protein sequence ID" value="EMM99464.1"/>
    <property type="molecule type" value="Genomic_DNA"/>
</dbReference>
<keyword evidence="3" id="KW-1185">Reference proteome</keyword>